<dbReference type="EMBL" id="MFVU01000023">
    <property type="protein sequence ID" value="OGJ01555.1"/>
    <property type="molecule type" value="Genomic_DNA"/>
</dbReference>
<evidence type="ECO:0000256" key="2">
    <source>
        <dbReference type="ARBA" id="ARBA00023172"/>
    </source>
</evidence>
<dbReference type="PANTHER" id="PTHR33991">
    <property type="entry name" value="DNA REPAIR PROTEIN RECO"/>
    <property type="match status" value="1"/>
</dbReference>
<protein>
    <submittedName>
        <fullName evidence="5">DNA repair protein RecO</fullName>
    </submittedName>
</protein>
<proteinExistence type="predicted"/>
<dbReference type="InterPro" id="IPR022572">
    <property type="entry name" value="DNA_rep/recomb_RecO_N"/>
</dbReference>
<keyword evidence="3" id="KW-0234">DNA repair</keyword>
<keyword evidence="2" id="KW-0233">DNA recombination</keyword>
<organism evidence="5 6">
    <name type="scientific">Candidatus Nomurabacteria bacterium RIFCSPLOWO2_12_FULL_44_11</name>
    <dbReference type="NCBI Taxonomy" id="1801796"/>
    <lineage>
        <taxon>Bacteria</taxon>
        <taxon>Candidatus Nomuraibacteriota</taxon>
    </lineage>
</organism>
<dbReference type="SUPFAM" id="SSF50249">
    <property type="entry name" value="Nucleic acid-binding proteins"/>
    <property type="match status" value="1"/>
</dbReference>
<accession>A0A1F6Y5F9</accession>
<dbReference type="Proteomes" id="UP000178645">
    <property type="component" value="Unassembled WGS sequence"/>
</dbReference>
<keyword evidence="1" id="KW-0227">DNA damage</keyword>
<comment type="caution">
    <text evidence="5">The sequence shown here is derived from an EMBL/GenBank/DDBJ whole genome shotgun (WGS) entry which is preliminary data.</text>
</comment>
<dbReference type="NCBIfam" id="TIGR00613">
    <property type="entry name" value="reco"/>
    <property type="match status" value="1"/>
</dbReference>
<dbReference type="GO" id="GO:0043590">
    <property type="term" value="C:bacterial nucleoid"/>
    <property type="evidence" value="ECO:0007669"/>
    <property type="project" value="TreeGrafter"/>
</dbReference>
<feature type="domain" description="DNA replication/recombination mediator RecO N-terminal" evidence="4">
    <location>
        <begin position="1"/>
        <end position="73"/>
    </location>
</feature>
<dbReference type="PANTHER" id="PTHR33991:SF1">
    <property type="entry name" value="DNA REPAIR PROTEIN RECO"/>
    <property type="match status" value="1"/>
</dbReference>
<dbReference type="GO" id="GO:0006310">
    <property type="term" value="P:DNA recombination"/>
    <property type="evidence" value="ECO:0007669"/>
    <property type="project" value="UniProtKB-KW"/>
</dbReference>
<evidence type="ECO:0000313" key="5">
    <source>
        <dbReference type="EMBL" id="OGJ01555.1"/>
    </source>
</evidence>
<dbReference type="InterPro" id="IPR012340">
    <property type="entry name" value="NA-bd_OB-fold"/>
</dbReference>
<gene>
    <name evidence="5" type="ORF">A3G53_00015</name>
</gene>
<dbReference type="InterPro" id="IPR003717">
    <property type="entry name" value="RecO"/>
</dbReference>
<sequence>MHHIHHTEGIILGSRNFGEAGKCYYILTRDLGMIYASAQGVRKMSSKLRYILHDFAYVKIDLVQGKDFWRITTGSKTSELEDLTQKLEILAIFAKIAGLLRRLLTGVEKNEPLFTGLLDGLSLLQGAKSSNELKSIETNIVLLILDKLGYVESTRIKDRAEAINIINQALKQSHL</sequence>
<reference evidence="5 6" key="1">
    <citation type="journal article" date="2016" name="Nat. Commun.">
        <title>Thousands of microbial genomes shed light on interconnected biogeochemical processes in an aquifer system.</title>
        <authorList>
            <person name="Anantharaman K."/>
            <person name="Brown C.T."/>
            <person name="Hug L.A."/>
            <person name="Sharon I."/>
            <person name="Castelle C.J."/>
            <person name="Probst A.J."/>
            <person name="Thomas B.C."/>
            <person name="Singh A."/>
            <person name="Wilkins M.J."/>
            <person name="Karaoz U."/>
            <person name="Brodie E.L."/>
            <person name="Williams K.H."/>
            <person name="Hubbard S.S."/>
            <person name="Banfield J.F."/>
        </authorList>
    </citation>
    <scope>NUCLEOTIDE SEQUENCE [LARGE SCALE GENOMIC DNA]</scope>
</reference>
<name>A0A1F6Y5F9_9BACT</name>
<evidence type="ECO:0000256" key="3">
    <source>
        <dbReference type="ARBA" id="ARBA00023204"/>
    </source>
</evidence>
<dbReference type="Pfam" id="PF11967">
    <property type="entry name" value="RecO_N"/>
    <property type="match status" value="1"/>
</dbReference>
<dbReference type="Gene3D" id="2.40.50.140">
    <property type="entry name" value="Nucleic acid-binding proteins"/>
    <property type="match status" value="1"/>
</dbReference>
<evidence type="ECO:0000256" key="1">
    <source>
        <dbReference type="ARBA" id="ARBA00022763"/>
    </source>
</evidence>
<dbReference type="GO" id="GO:0006302">
    <property type="term" value="P:double-strand break repair"/>
    <property type="evidence" value="ECO:0007669"/>
    <property type="project" value="TreeGrafter"/>
</dbReference>
<dbReference type="AlphaFoldDB" id="A0A1F6Y5F9"/>
<evidence type="ECO:0000313" key="6">
    <source>
        <dbReference type="Proteomes" id="UP000178645"/>
    </source>
</evidence>
<evidence type="ECO:0000259" key="4">
    <source>
        <dbReference type="Pfam" id="PF11967"/>
    </source>
</evidence>